<dbReference type="InterPro" id="IPR023780">
    <property type="entry name" value="Chromo_domain"/>
</dbReference>
<dbReference type="Gene3D" id="2.30.30.490">
    <property type="match status" value="1"/>
</dbReference>
<dbReference type="Gene3D" id="3.90.120.10">
    <property type="entry name" value="DNA Methylase, subunit A, domain 2"/>
    <property type="match status" value="1"/>
</dbReference>
<evidence type="ECO:0000256" key="5">
    <source>
        <dbReference type="PROSITE-ProRule" id="PRU01016"/>
    </source>
</evidence>
<dbReference type="InterPro" id="IPR000953">
    <property type="entry name" value="Chromo/chromo_shadow_dom"/>
</dbReference>
<keyword evidence="4 5" id="KW-0949">S-adenosyl-L-methionine</keyword>
<reference evidence="7 8" key="1">
    <citation type="submission" date="2021-02" db="EMBL/GenBank/DDBJ databases">
        <title>Plant Genome Project.</title>
        <authorList>
            <person name="Zhang R.-G."/>
        </authorList>
    </citation>
    <scope>NUCLEOTIDE SEQUENCE [LARGE SCALE GENOMIC DNA]</scope>
    <source>
        <tissue evidence="7">Leaves</tissue>
    </source>
</reference>
<comment type="caution">
    <text evidence="7">The sequence shown here is derived from an EMBL/GenBank/DDBJ whole genome shotgun (WGS) entry which is preliminary data.</text>
</comment>
<protein>
    <recommendedName>
        <fullName evidence="1">DNA (cytosine-5-)-methyltransferase</fullName>
        <ecNumber evidence="1">2.1.1.37</ecNumber>
    </recommendedName>
</protein>
<evidence type="ECO:0000256" key="1">
    <source>
        <dbReference type="ARBA" id="ARBA00011975"/>
    </source>
</evidence>
<dbReference type="EC" id="2.1.1.37" evidence="1"/>
<feature type="active site" evidence="5">
    <location>
        <position position="317"/>
    </location>
</feature>
<evidence type="ECO:0000259" key="6">
    <source>
        <dbReference type="PROSITE" id="PS50013"/>
    </source>
</evidence>
<gene>
    <name evidence="7" type="ORF">JRO89_XS01G0063400</name>
</gene>
<comment type="similarity">
    <text evidence="5">Belongs to the class I-like SAM-binding methyltransferase superfamily. C5-methyltransferase family.</text>
</comment>
<accession>A0ABQ8IIN0</accession>
<dbReference type="InterPro" id="IPR050390">
    <property type="entry name" value="C5-Methyltransferase"/>
</dbReference>
<dbReference type="PROSITE" id="PS50013">
    <property type="entry name" value="CHROMO_2"/>
    <property type="match status" value="1"/>
</dbReference>
<evidence type="ECO:0000256" key="3">
    <source>
        <dbReference type="ARBA" id="ARBA00022679"/>
    </source>
</evidence>
<dbReference type="InterPro" id="IPR029063">
    <property type="entry name" value="SAM-dependent_MTases_sf"/>
</dbReference>
<organism evidence="7 8">
    <name type="scientific">Xanthoceras sorbifolium</name>
    <dbReference type="NCBI Taxonomy" id="99658"/>
    <lineage>
        <taxon>Eukaryota</taxon>
        <taxon>Viridiplantae</taxon>
        <taxon>Streptophyta</taxon>
        <taxon>Embryophyta</taxon>
        <taxon>Tracheophyta</taxon>
        <taxon>Spermatophyta</taxon>
        <taxon>Magnoliopsida</taxon>
        <taxon>eudicotyledons</taxon>
        <taxon>Gunneridae</taxon>
        <taxon>Pentapetalae</taxon>
        <taxon>rosids</taxon>
        <taxon>malvids</taxon>
        <taxon>Sapindales</taxon>
        <taxon>Sapindaceae</taxon>
        <taxon>Xanthoceroideae</taxon>
        <taxon>Xanthoceras</taxon>
    </lineage>
</organism>
<keyword evidence="3 5" id="KW-0808">Transferase</keyword>
<dbReference type="PRINTS" id="PR00105">
    <property type="entry name" value="C5METTRFRASE"/>
</dbReference>
<proteinExistence type="inferred from homology"/>
<dbReference type="InterPro" id="IPR016197">
    <property type="entry name" value="Chromo-like_dom_sf"/>
</dbReference>
<dbReference type="Pfam" id="PF00145">
    <property type="entry name" value="DNA_methylase"/>
    <property type="match status" value="1"/>
</dbReference>
<dbReference type="PROSITE" id="PS51679">
    <property type="entry name" value="SAM_MT_C5"/>
    <property type="match status" value="1"/>
</dbReference>
<dbReference type="Proteomes" id="UP000827721">
    <property type="component" value="Unassembled WGS sequence"/>
</dbReference>
<evidence type="ECO:0000313" key="8">
    <source>
        <dbReference type="Proteomes" id="UP000827721"/>
    </source>
</evidence>
<dbReference type="PROSITE" id="PS00094">
    <property type="entry name" value="C5_MTASE_1"/>
    <property type="match status" value="1"/>
</dbReference>
<keyword evidence="2 5" id="KW-0489">Methyltransferase</keyword>
<feature type="domain" description="Chromo" evidence="6">
    <location>
        <begin position="239"/>
        <end position="292"/>
    </location>
</feature>
<dbReference type="PANTHER" id="PTHR10629">
    <property type="entry name" value="CYTOSINE-SPECIFIC METHYLTRANSFERASE"/>
    <property type="match status" value="1"/>
</dbReference>
<evidence type="ECO:0000313" key="7">
    <source>
        <dbReference type="EMBL" id="KAH7576431.1"/>
    </source>
</evidence>
<dbReference type="InterPro" id="IPR043151">
    <property type="entry name" value="BAH_sf"/>
</dbReference>
<dbReference type="CDD" id="cd18635">
    <property type="entry name" value="CD_CMT3_like"/>
    <property type="match status" value="1"/>
</dbReference>
<keyword evidence="8" id="KW-1185">Reference proteome</keyword>
<dbReference type="SUPFAM" id="SSF53335">
    <property type="entry name" value="S-adenosyl-L-methionine-dependent methyltransferases"/>
    <property type="match status" value="1"/>
</dbReference>
<dbReference type="Gene3D" id="3.40.50.150">
    <property type="entry name" value="Vaccinia Virus protein VP39"/>
    <property type="match status" value="1"/>
</dbReference>
<evidence type="ECO:0000256" key="2">
    <source>
        <dbReference type="ARBA" id="ARBA00022603"/>
    </source>
</evidence>
<dbReference type="InterPro" id="IPR018117">
    <property type="entry name" value="C5_DNA_meth_AS"/>
</dbReference>
<dbReference type="EMBL" id="JAFEMO010000001">
    <property type="protein sequence ID" value="KAH7576431.1"/>
    <property type="molecule type" value="Genomic_DNA"/>
</dbReference>
<evidence type="ECO:0000256" key="4">
    <source>
        <dbReference type="ARBA" id="ARBA00022691"/>
    </source>
</evidence>
<dbReference type="InterPro" id="IPR001525">
    <property type="entry name" value="C5_MeTfrase"/>
</dbReference>
<dbReference type="SUPFAM" id="SSF54160">
    <property type="entry name" value="Chromo domain-like"/>
    <property type="match status" value="1"/>
</dbReference>
<dbReference type="Pfam" id="PF00385">
    <property type="entry name" value="Chromo"/>
    <property type="match status" value="1"/>
</dbReference>
<dbReference type="SMART" id="SM00298">
    <property type="entry name" value="CHROMO"/>
    <property type="match status" value="1"/>
</dbReference>
<name>A0ABQ8IIN0_9ROSI</name>
<dbReference type="PANTHER" id="PTHR10629:SF34">
    <property type="entry name" value="DNA (CYTOSINE-5)-METHYLTRANSFERASE CMT2"/>
    <property type="match status" value="1"/>
</dbReference>
<sequence>MEKITLGFNGFIELKILSVMQEAATFHDSKRLFYSTVMNDNPVDCIISKVSITQIPPTRSFKSNSITNSGFYFDMEYCVEYSTFRTLPSDNSLEIHDLLLPHSIKNVPTAATAHSLQNMHNSETYKAELVLLDLYSGCGGMSTGLCLGAKLSCINLVTKWAVDIDKSACESLRLNHPETRVLNEKAEEFLQLLKEWQKLCKRYVVNNVKREHRSASVAASVERNNVTSTRGADTPNGEYEVASLVDVCYGDPNKTGKRSLNFKVHWKGYSSSEDTWEPIEGLSNCQERIQDFVRAGYKSKILPLPGDVDVICGGPPCQGISGYNRFRNVNSPLDDERNRQIIVFMDIVEFLKPMFVLMENVVDILRFDKASLGRYALSRLVHMKYQARLGIIAAGCYGLPQFRLRVFLWGAHHNVKLPQFPLPTHDVIVRYWPPPEFERNTVAYDEDQPRDLEKAVVLQDAISDLPTVTSHEAQEEMSYTKPPETEFQRFMRSSESGKTVICQLKAINRISVSLLEFMSGVTVCELALGASYGEKEYGEKEHGENEFDAMVKTISDHCPILLDTCHRKWGPIPFRFENAWLEHHLFLNNVEEWWNEADFQGWKGFSNLYEEAGMG</sequence>